<organism evidence="3 4">
    <name type="scientific">Nonomuraea endophytica</name>
    <dbReference type="NCBI Taxonomy" id="714136"/>
    <lineage>
        <taxon>Bacteria</taxon>
        <taxon>Bacillati</taxon>
        <taxon>Actinomycetota</taxon>
        <taxon>Actinomycetes</taxon>
        <taxon>Streptosporangiales</taxon>
        <taxon>Streptosporangiaceae</taxon>
        <taxon>Nonomuraea</taxon>
    </lineage>
</organism>
<feature type="region of interest" description="Disordered" evidence="1">
    <location>
        <begin position="145"/>
        <end position="170"/>
    </location>
</feature>
<dbReference type="Gene3D" id="1.10.260.40">
    <property type="entry name" value="lambda repressor-like DNA-binding domains"/>
    <property type="match status" value="1"/>
</dbReference>
<dbReference type="PROSITE" id="PS50943">
    <property type="entry name" value="HTH_CROC1"/>
    <property type="match status" value="1"/>
</dbReference>
<sequence>MPKRHPATPDDWSVAYTRTVAGNIRAHRERRRMTVQALADRCTALGYPLERTNLNKLESGVRASMSVAELLVLARALDTPPMLLLVPLHDEPVEILPGVEAPATEAAAWLDGTAPAPDADDTEAGEERRDALRLLRDHHRAVEEWTSRSRAARTAGTRAADTQDPNQREWKEAAHLHAEQARHAADRLAFLRDGMRLRGVPLPELPPALIHLDTP</sequence>
<comment type="caution">
    <text evidence="3">The sequence shown here is derived from an EMBL/GenBank/DDBJ whole genome shotgun (WGS) entry which is preliminary data.</text>
</comment>
<dbReference type="InterPro" id="IPR010982">
    <property type="entry name" value="Lambda_DNA-bd_dom_sf"/>
</dbReference>
<dbReference type="GO" id="GO:0003677">
    <property type="term" value="F:DNA binding"/>
    <property type="evidence" value="ECO:0007669"/>
    <property type="project" value="InterPro"/>
</dbReference>
<dbReference type="AlphaFoldDB" id="A0A7W8EK47"/>
<accession>A0A7W8EK47</accession>
<dbReference type="RefSeq" id="WP_184973289.1">
    <property type="nucleotide sequence ID" value="NZ_JACHIN010000019.1"/>
</dbReference>
<proteinExistence type="predicted"/>
<reference evidence="3 4" key="1">
    <citation type="submission" date="2020-08" db="EMBL/GenBank/DDBJ databases">
        <title>Genomic Encyclopedia of Type Strains, Phase IV (KMG-IV): sequencing the most valuable type-strain genomes for metagenomic binning, comparative biology and taxonomic classification.</title>
        <authorList>
            <person name="Goeker M."/>
        </authorList>
    </citation>
    <scope>NUCLEOTIDE SEQUENCE [LARGE SCALE GENOMIC DNA]</scope>
    <source>
        <strain evidence="3 4">DSM 45385</strain>
    </source>
</reference>
<dbReference type="InterPro" id="IPR001387">
    <property type="entry name" value="Cro/C1-type_HTH"/>
</dbReference>
<feature type="domain" description="HTH cro/C1-type" evidence="2">
    <location>
        <begin position="24"/>
        <end position="85"/>
    </location>
</feature>
<feature type="compositionally biased region" description="Low complexity" evidence="1">
    <location>
        <begin position="148"/>
        <end position="162"/>
    </location>
</feature>
<evidence type="ECO:0000313" key="4">
    <source>
        <dbReference type="Proteomes" id="UP000568380"/>
    </source>
</evidence>
<evidence type="ECO:0000313" key="3">
    <source>
        <dbReference type="EMBL" id="MBB5083830.1"/>
    </source>
</evidence>
<evidence type="ECO:0000256" key="1">
    <source>
        <dbReference type="SAM" id="MobiDB-lite"/>
    </source>
</evidence>
<dbReference type="CDD" id="cd00093">
    <property type="entry name" value="HTH_XRE"/>
    <property type="match status" value="1"/>
</dbReference>
<gene>
    <name evidence="3" type="ORF">HNR40_009335</name>
</gene>
<name>A0A7W8EK47_9ACTN</name>
<dbReference type="Proteomes" id="UP000568380">
    <property type="component" value="Unassembled WGS sequence"/>
</dbReference>
<evidence type="ECO:0000259" key="2">
    <source>
        <dbReference type="PROSITE" id="PS50943"/>
    </source>
</evidence>
<protein>
    <submittedName>
        <fullName evidence="3">Transcriptional regulator with XRE-family HTH domain</fullName>
    </submittedName>
</protein>
<dbReference type="EMBL" id="JACHIN010000019">
    <property type="protein sequence ID" value="MBB5083830.1"/>
    <property type="molecule type" value="Genomic_DNA"/>
</dbReference>
<dbReference type="SUPFAM" id="SSF47413">
    <property type="entry name" value="lambda repressor-like DNA-binding domains"/>
    <property type="match status" value="1"/>
</dbReference>
<keyword evidence="4" id="KW-1185">Reference proteome</keyword>